<evidence type="ECO:0000313" key="1">
    <source>
        <dbReference type="EMBL" id="KAI4578569.1"/>
    </source>
</evidence>
<protein>
    <submittedName>
        <fullName evidence="1">Uncharacterized protein</fullName>
    </submittedName>
</protein>
<organism evidence="1 2">
    <name type="scientific">Ovis ammon polii x Ovis aries</name>
    <dbReference type="NCBI Taxonomy" id="2918886"/>
    <lineage>
        <taxon>Eukaryota</taxon>
        <taxon>Metazoa</taxon>
        <taxon>Chordata</taxon>
        <taxon>Craniata</taxon>
        <taxon>Vertebrata</taxon>
        <taxon>Euteleostomi</taxon>
        <taxon>Mammalia</taxon>
        <taxon>Eutheria</taxon>
        <taxon>Laurasiatheria</taxon>
        <taxon>Artiodactyla</taxon>
        <taxon>Ruminantia</taxon>
        <taxon>Pecora</taxon>
        <taxon>Bovidae</taxon>
        <taxon>Caprinae</taxon>
        <taxon>Ovis</taxon>
    </lineage>
</organism>
<comment type="caution">
    <text evidence="1">The sequence shown here is derived from an EMBL/GenBank/DDBJ whole genome shotgun (WGS) entry which is preliminary data.</text>
</comment>
<sequence>MLPLFHIALLVLFMVVIYAIIGLELFKGKMHKTCYFIGTVLLRRPLPFPPGAHCSRRPPSDIVATVENEKPSPCARTGSGRPCTISGSECRGGWPGPNHGITHFDNFGFSMLTVYQCITMEGWTDVLYWVNDAIGNEWPWIYFVTLILLGSFFILNLVLGVLSGEFTKEREKAKSRGTFQKLREKQQLEEDLRGYLSWITQGEVMDVDDLREGGNHGRRRHWRQWNRVFRWKCHDVVKSRVFYWLVILIVALNTLSIASEHHHQPLWLTHLQDVANRVLLALFTVEMLMKMYGLGLRQYFMSIFNRFDCFVVCSGLLEILLVESGAMTPLGISVLRCIRLLRIFKITK</sequence>
<evidence type="ECO:0000313" key="2">
    <source>
        <dbReference type="Proteomes" id="UP001057279"/>
    </source>
</evidence>
<name>A0ACB9USF5_9CETA</name>
<dbReference type="Proteomes" id="UP001057279">
    <property type="component" value="Linkage Group LG12"/>
</dbReference>
<reference evidence="1" key="1">
    <citation type="submission" date="2022-03" db="EMBL/GenBank/DDBJ databases">
        <title>Genomic analyses of argali, domestic sheep and their hybrids provide insights into chromosomal evolution, heterosis and genetic basis of agronomic traits.</title>
        <authorList>
            <person name="Li M."/>
        </authorList>
    </citation>
    <scope>NUCLEOTIDE SEQUENCE</scope>
    <source>
        <strain evidence="1">F1 hybrid</strain>
    </source>
</reference>
<keyword evidence="2" id="KW-1185">Reference proteome</keyword>
<accession>A0ACB9USF5</accession>
<dbReference type="EMBL" id="CM043037">
    <property type="protein sequence ID" value="KAI4578569.1"/>
    <property type="molecule type" value="Genomic_DNA"/>
</dbReference>
<proteinExistence type="predicted"/>
<gene>
    <name evidence="1" type="ORF">MJG53_011424</name>
</gene>